<dbReference type="WBParaSite" id="ACAC_0000353901-mRNA-1">
    <property type="protein sequence ID" value="ACAC_0000353901-mRNA-1"/>
    <property type="gene ID" value="ACAC_0000353901"/>
</dbReference>
<evidence type="ECO:0000313" key="3">
    <source>
        <dbReference type="WBParaSite" id="ACAC_0000353901-mRNA-1"/>
    </source>
</evidence>
<protein>
    <submittedName>
        <fullName evidence="3">Uncharacterized protein</fullName>
    </submittedName>
</protein>
<reference evidence="2" key="1">
    <citation type="submission" date="2012-09" db="EMBL/GenBank/DDBJ databases">
        <authorList>
            <person name="Martin A.A."/>
        </authorList>
    </citation>
    <scope>NUCLEOTIDE SEQUENCE</scope>
</reference>
<dbReference type="Proteomes" id="UP000035642">
    <property type="component" value="Unassembled WGS sequence"/>
</dbReference>
<reference evidence="3" key="2">
    <citation type="submission" date="2017-02" db="UniProtKB">
        <authorList>
            <consortium name="WormBaseParasite"/>
        </authorList>
    </citation>
    <scope>IDENTIFICATION</scope>
</reference>
<keyword evidence="1" id="KW-0812">Transmembrane</keyword>
<dbReference type="AlphaFoldDB" id="A0A0K0D0F2"/>
<evidence type="ECO:0000256" key="1">
    <source>
        <dbReference type="SAM" id="Phobius"/>
    </source>
</evidence>
<sequence length="132" mass="13625">MTRHDFSSHFNRLKDSPDIFAYLPLLSAAGSDPTQILRVGMIRLYQTMMQYLLLYLALVTGSSAILFGGGGGCGCAPPPPPCCPPPLQLPSFSLPQPCCPPPCPAPSCGGGGAPPPPLYAAAPANAYAVPGK</sequence>
<feature type="transmembrane region" description="Helical" evidence="1">
    <location>
        <begin position="51"/>
        <end position="72"/>
    </location>
</feature>
<proteinExistence type="predicted"/>
<name>A0A0K0D0F2_ANGCA</name>
<keyword evidence="2" id="KW-1185">Reference proteome</keyword>
<accession>A0A0K0D0F2</accession>
<keyword evidence="1" id="KW-0472">Membrane</keyword>
<organism evidence="2 3">
    <name type="scientific">Angiostrongylus cantonensis</name>
    <name type="common">Rat lungworm</name>
    <dbReference type="NCBI Taxonomy" id="6313"/>
    <lineage>
        <taxon>Eukaryota</taxon>
        <taxon>Metazoa</taxon>
        <taxon>Ecdysozoa</taxon>
        <taxon>Nematoda</taxon>
        <taxon>Chromadorea</taxon>
        <taxon>Rhabditida</taxon>
        <taxon>Rhabditina</taxon>
        <taxon>Rhabditomorpha</taxon>
        <taxon>Strongyloidea</taxon>
        <taxon>Metastrongylidae</taxon>
        <taxon>Angiostrongylus</taxon>
    </lineage>
</organism>
<keyword evidence="1" id="KW-1133">Transmembrane helix</keyword>
<evidence type="ECO:0000313" key="2">
    <source>
        <dbReference type="Proteomes" id="UP000035642"/>
    </source>
</evidence>